<organism evidence="7 8">
    <name type="scientific">candidate division WWE3 bacterium RIFCSPHIGHO2_01_FULL_48_15</name>
    <dbReference type="NCBI Taxonomy" id="1802619"/>
    <lineage>
        <taxon>Bacteria</taxon>
        <taxon>Katanobacteria</taxon>
    </lineage>
</organism>
<sequence length="95" mass="10683">MAKASQLARAHLKIYGKVQNIGYRFFIHRKAAACGLTGWVCNCNSTGVEAVFEGEKEKVEECVAACRKGPRFSKIEKVDLEWQEPTGEFKSFVVR</sequence>
<evidence type="ECO:0000256" key="5">
    <source>
        <dbReference type="RuleBase" id="RU004168"/>
    </source>
</evidence>
<dbReference type="PROSITE" id="PS51160">
    <property type="entry name" value="ACYLPHOSPHATASE_3"/>
    <property type="match status" value="1"/>
</dbReference>
<evidence type="ECO:0000256" key="1">
    <source>
        <dbReference type="ARBA" id="ARBA00005614"/>
    </source>
</evidence>
<keyword evidence="4" id="KW-0378">Hydrolase</keyword>
<dbReference type="EMBL" id="MEVC01000003">
    <property type="protein sequence ID" value="OGC56132.1"/>
    <property type="molecule type" value="Genomic_DNA"/>
</dbReference>
<evidence type="ECO:0000259" key="6">
    <source>
        <dbReference type="PROSITE" id="PS51160"/>
    </source>
</evidence>
<dbReference type="EC" id="3.6.1.7" evidence="2 4"/>
<dbReference type="InterPro" id="IPR020456">
    <property type="entry name" value="Acylphosphatase"/>
</dbReference>
<reference evidence="7 8" key="1">
    <citation type="journal article" date="2016" name="Nat. Commun.">
        <title>Thousands of microbial genomes shed light on interconnected biogeochemical processes in an aquifer system.</title>
        <authorList>
            <person name="Anantharaman K."/>
            <person name="Brown C.T."/>
            <person name="Hug L.A."/>
            <person name="Sharon I."/>
            <person name="Castelle C.J."/>
            <person name="Probst A.J."/>
            <person name="Thomas B.C."/>
            <person name="Singh A."/>
            <person name="Wilkins M.J."/>
            <person name="Karaoz U."/>
            <person name="Brodie E.L."/>
            <person name="Williams K.H."/>
            <person name="Hubbard S.S."/>
            <person name="Banfield J.F."/>
        </authorList>
    </citation>
    <scope>NUCLEOTIDE SEQUENCE [LARGE SCALE GENOMIC DNA]</scope>
</reference>
<dbReference type="Pfam" id="PF00708">
    <property type="entry name" value="Acylphosphatase"/>
    <property type="match status" value="1"/>
</dbReference>
<feature type="active site" evidence="4">
    <location>
        <position position="42"/>
    </location>
</feature>
<comment type="similarity">
    <text evidence="1 5">Belongs to the acylphosphatase family.</text>
</comment>
<evidence type="ECO:0000313" key="7">
    <source>
        <dbReference type="EMBL" id="OGC56132.1"/>
    </source>
</evidence>
<dbReference type="GO" id="GO:0003998">
    <property type="term" value="F:acylphosphatase activity"/>
    <property type="evidence" value="ECO:0007669"/>
    <property type="project" value="UniProtKB-EC"/>
</dbReference>
<evidence type="ECO:0000256" key="4">
    <source>
        <dbReference type="PROSITE-ProRule" id="PRU00520"/>
    </source>
</evidence>
<dbReference type="InterPro" id="IPR001792">
    <property type="entry name" value="Acylphosphatase-like_dom"/>
</dbReference>
<evidence type="ECO:0000256" key="2">
    <source>
        <dbReference type="ARBA" id="ARBA00012150"/>
    </source>
</evidence>
<evidence type="ECO:0000256" key="3">
    <source>
        <dbReference type="ARBA" id="ARBA00047645"/>
    </source>
</evidence>
<protein>
    <recommendedName>
        <fullName evidence="2 4">acylphosphatase</fullName>
        <ecNumber evidence="2 4">3.6.1.7</ecNumber>
    </recommendedName>
</protein>
<gene>
    <name evidence="7" type="ORF">A2797_02125</name>
</gene>
<feature type="active site" evidence="4">
    <location>
        <position position="24"/>
    </location>
</feature>
<dbReference type="PANTHER" id="PTHR47268:SF4">
    <property type="entry name" value="ACYLPHOSPHATASE"/>
    <property type="match status" value="1"/>
</dbReference>
<dbReference type="SUPFAM" id="SSF54975">
    <property type="entry name" value="Acylphosphatase/BLUF domain-like"/>
    <property type="match status" value="1"/>
</dbReference>
<comment type="catalytic activity">
    <reaction evidence="3 4">
        <text>an acyl phosphate + H2O = a carboxylate + phosphate + H(+)</text>
        <dbReference type="Rhea" id="RHEA:14965"/>
        <dbReference type="ChEBI" id="CHEBI:15377"/>
        <dbReference type="ChEBI" id="CHEBI:15378"/>
        <dbReference type="ChEBI" id="CHEBI:29067"/>
        <dbReference type="ChEBI" id="CHEBI:43474"/>
        <dbReference type="ChEBI" id="CHEBI:59918"/>
        <dbReference type="EC" id="3.6.1.7"/>
    </reaction>
</comment>
<evidence type="ECO:0000313" key="8">
    <source>
        <dbReference type="Proteomes" id="UP000179005"/>
    </source>
</evidence>
<dbReference type="InterPro" id="IPR036046">
    <property type="entry name" value="Acylphosphatase-like_dom_sf"/>
</dbReference>
<dbReference type="STRING" id="1802619.A2797_02125"/>
<dbReference type="Gene3D" id="3.30.70.100">
    <property type="match status" value="1"/>
</dbReference>
<name>A0A1F4VFT0_UNCKA</name>
<feature type="domain" description="Acylphosphatase-like" evidence="6">
    <location>
        <begin position="9"/>
        <end position="95"/>
    </location>
</feature>
<dbReference type="PANTHER" id="PTHR47268">
    <property type="entry name" value="ACYLPHOSPHATASE"/>
    <property type="match status" value="1"/>
</dbReference>
<dbReference type="AlphaFoldDB" id="A0A1F4VFT0"/>
<comment type="caution">
    <text evidence="7">The sequence shown here is derived from an EMBL/GenBank/DDBJ whole genome shotgun (WGS) entry which is preliminary data.</text>
</comment>
<dbReference type="Proteomes" id="UP000179005">
    <property type="component" value="Unassembled WGS sequence"/>
</dbReference>
<proteinExistence type="inferred from homology"/>
<accession>A0A1F4VFT0</accession>